<keyword evidence="6" id="KW-0325">Glycoprotein</keyword>
<dbReference type="Gene3D" id="3.40.50.1820">
    <property type="entry name" value="alpha/beta hydrolase"/>
    <property type="match status" value="1"/>
</dbReference>
<evidence type="ECO:0000313" key="9">
    <source>
        <dbReference type="Proteomes" id="UP001175228"/>
    </source>
</evidence>
<keyword evidence="5 7" id="KW-0378">Hydrolase</keyword>
<dbReference type="PANTHER" id="PTHR11802">
    <property type="entry name" value="SERINE PROTEASE FAMILY S10 SERINE CARBOXYPEPTIDASE"/>
    <property type="match status" value="1"/>
</dbReference>
<dbReference type="InterPro" id="IPR033124">
    <property type="entry name" value="Ser_caboxypep_his_AS"/>
</dbReference>
<dbReference type="InterPro" id="IPR001563">
    <property type="entry name" value="Peptidase_S10"/>
</dbReference>
<dbReference type="SUPFAM" id="SSF53474">
    <property type="entry name" value="alpha/beta-Hydrolases"/>
    <property type="match status" value="1"/>
</dbReference>
<protein>
    <recommendedName>
        <fullName evidence="7">Carboxypeptidase</fullName>
        <ecNumber evidence="7">3.4.16.-</ecNumber>
    </recommendedName>
</protein>
<keyword evidence="2 7" id="KW-0121">Carboxypeptidase</keyword>
<comment type="similarity">
    <text evidence="1 7">Belongs to the peptidase S10 family.</text>
</comment>
<dbReference type="PRINTS" id="PR00724">
    <property type="entry name" value="CRBOXYPTASEC"/>
</dbReference>
<dbReference type="Proteomes" id="UP001175228">
    <property type="component" value="Unassembled WGS sequence"/>
</dbReference>
<evidence type="ECO:0000313" key="8">
    <source>
        <dbReference type="EMBL" id="KAK0485475.1"/>
    </source>
</evidence>
<dbReference type="GO" id="GO:0004185">
    <property type="term" value="F:serine-type carboxypeptidase activity"/>
    <property type="evidence" value="ECO:0007669"/>
    <property type="project" value="UniProtKB-UniRule"/>
</dbReference>
<dbReference type="GO" id="GO:0000324">
    <property type="term" value="C:fungal-type vacuole"/>
    <property type="evidence" value="ECO:0007669"/>
    <property type="project" value="TreeGrafter"/>
</dbReference>
<evidence type="ECO:0000256" key="5">
    <source>
        <dbReference type="ARBA" id="ARBA00022801"/>
    </source>
</evidence>
<evidence type="ECO:0000256" key="3">
    <source>
        <dbReference type="ARBA" id="ARBA00022670"/>
    </source>
</evidence>
<dbReference type="InterPro" id="IPR029058">
    <property type="entry name" value="AB_hydrolase_fold"/>
</dbReference>
<dbReference type="Pfam" id="PF00450">
    <property type="entry name" value="Peptidase_S10"/>
    <property type="match status" value="1"/>
</dbReference>
<feature type="chain" id="PRO_5041486742" description="Carboxypeptidase" evidence="7">
    <location>
        <begin position="22"/>
        <end position="495"/>
    </location>
</feature>
<dbReference type="EC" id="3.4.16.-" evidence="7"/>
<dbReference type="PROSITE" id="PS00560">
    <property type="entry name" value="CARBOXYPEPT_SER_HIS"/>
    <property type="match status" value="1"/>
</dbReference>
<dbReference type="GO" id="GO:0006508">
    <property type="term" value="P:proteolysis"/>
    <property type="evidence" value="ECO:0007669"/>
    <property type="project" value="UniProtKB-KW"/>
</dbReference>
<comment type="caution">
    <text evidence="8">The sequence shown here is derived from an EMBL/GenBank/DDBJ whole genome shotgun (WGS) entry which is preliminary data.</text>
</comment>
<dbReference type="InterPro" id="IPR018202">
    <property type="entry name" value="Ser_caboxypep_ser_AS"/>
</dbReference>
<sequence length="495" mass="55122">MVTIWTALTLIFSLLLRFCTATAPPPPLLINENPVTLNSQATLTTCTNNDPISLACLSSTYFTTLQHPLYPYHSVRIKKSTFCDTTVQAYTGYIDISQTRHLFFYFFESRSDPDRDDVVFWTNGGPGCSSSVGLFMELAGPCRVLDTDGPKYHPESWNTNANIFFVDHPVGTGFSHGDMISTTEEAALDITAFISIFFETFTQFQGRALHMAGESYGGRFLPLFAAAVYDNNALLRGNGRPPINLRSVMIGNGLTDSITMISSYYDMECTPASIPPTLNISTCIAIKLTISRCEKWMQEACINVFNSINCGAAYSFCRTAIGTPYARTRMNPYDMSRECDGDYLETGCYPMTKYISEYLSLPSIRSLLGVDPEVPQDFSSCNYDIIASFHSSQDELHPCSTKAHLSALLERGIKVLIYAGALDWVCNWVGNEQWTRALEWSGQNEFARERLREWYVGGKVTGKTRSAKGLTFATVDGAGHFAPYDKPKEMLVLLQ</sequence>
<keyword evidence="9" id="KW-1185">Reference proteome</keyword>
<proteinExistence type="inferred from homology"/>
<dbReference type="PANTHER" id="PTHR11802:SF113">
    <property type="entry name" value="SERINE CARBOXYPEPTIDASE CTSA-4.1"/>
    <property type="match status" value="1"/>
</dbReference>
<evidence type="ECO:0000256" key="1">
    <source>
        <dbReference type="ARBA" id="ARBA00009431"/>
    </source>
</evidence>
<dbReference type="Gene3D" id="1.10.287.410">
    <property type="match status" value="1"/>
</dbReference>
<organism evidence="8 9">
    <name type="scientific">Armillaria luteobubalina</name>
    <dbReference type="NCBI Taxonomy" id="153913"/>
    <lineage>
        <taxon>Eukaryota</taxon>
        <taxon>Fungi</taxon>
        <taxon>Dikarya</taxon>
        <taxon>Basidiomycota</taxon>
        <taxon>Agaricomycotina</taxon>
        <taxon>Agaricomycetes</taxon>
        <taxon>Agaricomycetidae</taxon>
        <taxon>Agaricales</taxon>
        <taxon>Marasmiineae</taxon>
        <taxon>Physalacriaceae</taxon>
        <taxon>Armillaria</taxon>
    </lineage>
</organism>
<feature type="signal peptide" evidence="7">
    <location>
        <begin position="1"/>
        <end position="21"/>
    </location>
</feature>
<dbReference type="EMBL" id="JAUEPU010000050">
    <property type="protein sequence ID" value="KAK0485475.1"/>
    <property type="molecule type" value="Genomic_DNA"/>
</dbReference>
<evidence type="ECO:0000256" key="7">
    <source>
        <dbReference type="RuleBase" id="RU361156"/>
    </source>
</evidence>
<accession>A0AA39UN09</accession>
<evidence type="ECO:0000256" key="6">
    <source>
        <dbReference type="ARBA" id="ARBA00023180"/>
    </source>
</evidence>
<evidence type="ECO:0000256" key="4">
    <source>
        <dbReference type="ARBA" id="ARBA00022729"/>
    </source>
</evidence>
<dbReference type="AlphaFoldDB" id="A0AA39UN09"/>
<dbReference type="PROSITE" id="PS00131">
    <property type="entry name" value="CARBOXYPEPT_SER_SER"/>
    <property type="match status" value="1"/>
</dbReference>
<gene>
    <name evidence="8" type="ORF">EDD18DRAFT_1293043</name>
</gene>
<keyword evidence="4 7" id="KW-0732">Signal</keyword>
<reference evidence="8" key="1">
    <citation type="submission" date="2023-06" db="EMBL/GenBank/DDBJ databases">
        <authorList>
            <consortium name="Lawrence Berkeley National Laboratory"/>
            <person name="Ahrendt S."/>
            <person name="Sahu N."/>
            <person name="Indic B."/>
            <person name="Wong-Bajracharya J."/>
            <person name="Merenyi Z."/>
            <person name="Ke H.-M."/>
            <person name="Monk M."/>
            <person name="Kocsube S."/>
            <person name="Drula E."/>
            <person name="Lipzen A."/>
            <person name="Balint B."/>
            <person name="Henrissat B."/>
            <person name="Andreopoulos B."/>
            <person name="Martin F.M."/>
            <person name="Harder C.B."/>
            <person name="Rigling D."/>
            <person name="Ford K.L."/>
            <person name="Foster G.D."/>
            <person name="Pangilinan J."/>
            <person name="Papanicolaou A."/>
            <person name="Barry K."/>
            <person name="LaButti K."/>
            <person name="Viragh M."/>
            <person name="Koriabine M."/>
            <person name="Yan M."/>
            <person name="Riley R."/>
            <person name="Champramary S."/>
            <person name="Plett K.L."/>
            <person name="Tsai I.J."/>
            <person name="Slot J."/>
            <person name="Sipos G."/>
            <person name="Plett J."/>
            <person name="Nagy L.G."/>
            <person name="Grigoriev I.V."/>
        </authorList>
    </citation>
    <scope>NUCLEOTIDE SEQUENCE</scope>
    <source>
        <strain evidence="8">HWK02</strain>
    </source>
</reference>
<name>A0AA39UN09_9AGAR</name>
<evidence type="ECO:0000256" key="2">
    <source>
        <dbReference type="ARBA" id="ARBA00022645"/>
    </source>
</evidence>
<keyword evidence="3 7" id="KW-0645">Protease</keyword>